<dbReference type="Pfam" id="PF07971">
    <property type="entry name" value="Glyco_hydro_92"/>
    <property type="match status" value="1"/>
</dbReference>
<evidence type="ECO:0000256" key="1">
    <source>
        <dbReference type="SAM" id="MobiDB-lite"/>
    </source>
</evidence>
<dbReference type="Pfam" id="PF00652">
    <property type="entry name" value="Ricin_B_lectin"/>
    <property type="match status" value="1"/>
</dbReference>
<dbReference type="InterPro" id="IPR050883">
    <property type="entry name" value="PNGase"/>
</dbReference>
<evidence type="ECO:0000313" key="4">
    <source>
        <dbReference type="EMBL" id="MBS2962655.1"/>
    </source>
</evidence>
<evidence type="ECO:0000256" key="2">
    <source>
        <dbReference type="SAM" id="SignalP"/>
    </source>
</evidence>
<dbReference type="InterPro" id="IPR041371">
    <property type="entry name" value="GH92_N"/>
</dbReference>
<dbReference type="Gene3D" id="2.70.98.10">
    <property type="match status" value="1"/>
</dbReference>
<name>A0A8J7WNF1_9ACTN</name>
<accession>A0A8J7WNF1</accession>
<dbReference type="SUPFAM" id="SSF50370">
    <property type="entry name" value="Ricin B-like lectins"/>
    <property type="match status" value="1"/>
</dbReference>
<evidence type="ECO:0000259" key="3">
    <source>
        <dbReference type="SMART" id="SM00458"/>
    </source>
</evidence>
<feature type="signal peptide" evidence="2">
    <location>
        <begin position="1"/>
        <end position="36"/>
    </location>
</feature>
<dbReference type="GO" id="GO:0005975">
    <property type="term" value="P:carbohydrate metabolic process"/>
    <property type="evidence" value="ECO:0007669"/>
    <property type="project" value="InterPro"/>
</dbReference>
<dbReference type="InterPro" id="IPR012939">
    <property type="entry name" value="Glyco_hydro_92"/>
</dbReference>
<dbReference type="EMBL" id="JAGSXH010000014">
    <property type="protein sequence ID" value="MBS2962655.1"/>
    <property type="molecule type" value="Genomic_DNA"/>
</dbReference>
<dbReference type="AlphaFoldDB" id="A0A8J7WNF1"/>
<dbReference type="NCBIfam" id="NF035929">
    <property type="entry name" value="lectin_1"/>
    <property type="match status" value="1"/>
</dbReference>
<feature type="compositionally biased region" description="Low complexity" evidence="1">
    <location>
        <begin position="132"/>
        <end position="143"/>
    </location>
</feature>
<dbReference type="GO" id="GO:0006516">
    <property type="term" value="P:glycoprotein catabolic process"/>
    <property type="evidence" value="ECO:0007669"/>
    <property type="project" value="TreeGrafter"/>
</dbReference>
<reference evidence="4" key="1">
    <citation type="submission" date="2021-04" db="EMBL/GenBank/DDBJ databases">
        <title>Genome based classification of Actinospica acidithermotolerans sp. nov., an actinobacterium isolated from an Indonesian hot spring.</title>
        <authorList>
            <person name="Kusuma A.B."/>
            <person name="Putra K.E."/>
            <person name="Nafisah S."/>
            <person name="Loh J."/>
            <person name="Nouioui I."/>
            <person name="Goodfellow M."/>
        </authorList>
    </citation>
    <scope>NUCLEOTIDE SEQUENCE</scope>
    <source>
        <strain evidence="4">DSM 45618</strain>
    </source>
</reference>
<dbReference type="Gene3D" id="1.20.1610.10">
    <property type="entry name" value="alpha-1,2-mannosidases domains"/>
    <property type="match status" value="1"/>
</dbReference>
<dbReference type="GO" id="GO:0000224">
    <property type="term" value="F:peptide-N4-(N-acetyl-beta-glucosaminyl)asparagine amidase activity"/>
    <property type="evidence" value="ECO:0007669"/>
    <property type="project" value="TreeGrafter"/>
</dbReference>
<dbReference type="CDD" id="cd23451">
    <property type="entry name" value="beta-trefoil_Ricin_laminarinase"/>
    <property type="match status" value="1"/>
</dbReference>
<protein>
    <submittedName>
        <fullName evidence="4">Lectin</fullName>
    </submittedName>
</protein>
<dbReference type="GO" id="GO:0030246">
    <property type="term" value="F:carbohydrate binding"/>
    <property type="evidence" value="ECO:0007669"/>
    <property type="project" value="InterPro"/>
</dbReference>
<keyword evidence="5" id="KW-1185">Reference proteome</keyword>
<dbReference type="Pfam" id="PF17678">
    <property type="entry name" value="Glyco_hydro_92N"/>
    <property type="match status" value="1"/>
</dbReference>
<comment type="caution">
    <text evidence="4">The sequence shown here is derived from an EMBL/GenBank/DDBJ whole genome shotgun (WGS) entry which is preliminary data.</text>
</comment>
<dbReference type="NCBIfam" id="TIGR01180">
    <property type="entry name" value="aman2_put"/>
    <property type="match status" value="1"/>
</dbReference>
<dbReference type="SMART" id="SM00458">
    <property type="entry name" value="RICIN"/>
    <property type="match status" value="1"/>
</dbReference>
<dbReference type="InterPro" id="IPR014718">
    <property type="entry name" value="GH-type_carb-bd"/>
</dbReference>
<dbReference type="Gene3D" id="3.30.2080.10">
    <property type="entry name" value="GH92 mannosidase domain"/>
    <property type="match status" value="1"/>
</dbReference>
<proteinExistence type="predicted"/>
<dbReference type="PANTHER" id="PTHR12143:SF39">
    <property type="entry name" value="SECRETED PROTEIN"/>
    <property type="match status" value="1"/>
</dbReference>
<dbReference type="PROSITE" id="PS50231">
    <property type="entry name" value="RICIN_B_LECTIN"/>
    <property type="match status" value="1"/>
</dbReference>
<dbReference type="InterPro" id="IPR006311">
    <property type="entry name" value="TAT_signal"/>
</dbReference>
<feature type="domain" description="Ricin B lectin" evidence="3">
    <location>
        <begin position="774"/>
        <end position="900"/>
    </location>
</feature>
<dbReference type="GO" id="GO:0005829">
    <property type="term" value="C:cytosol"/>
    <property type="evidence" value="ECO:0007669"/>
    <property type="project" value="TreeGrafter"/>
</dbReference>
<dbReference type="InterPro" id="IPR008928">
    <property type="entry name" value="6-hairpin_glycosidase_sf"/>
</dbReference>
<dbReference type="InterPro" id="IPR005887">
    <property type="entry name" value="GH92_a_mannosidase_put"/>
</dbReference>
<dbReference type="InterPro" id="IPR000772">
    <property type="entry name" value="Ricin_B_lectin"/>
</dbReference>
<keyword evidence="2" id="KW-0732">Signal</keyword>
<feature type="region of interest" description="Disordered" evidence="1">
    <location>
        <begin position="126"/>
        <end position="145"/>
    </location>
</feature>
<evidence type="ECO:0000313" key="5">
    <source>
        <dbReference type="Proteomes" id="UP000677913"/>
    </source>
</evidence>
<dbReference type="SUPFAM" id="SSF48208">
    <property type="entry name" value="Six-hairpin glycosidases"/>
    <property type="match status" value="1"/>
</dbReference>
<dbReference type="PROSITE" id="PS51318">
    <property type="entry name" value="TAT"/>
    <property type="match status" value="1"/>
</dbReference>
<gene>
    <name evidence="4" type="ORF">KGA66_06335</name>
</gene>
<dbReference type="Proteomes" id="UP000677913">
    <property type="component" value="Unassembled WGS sequence"/>
</dbReference>
<sequence length="900" mass="93271">MTTPARRASSLPRRVAVTALATALATAPALSGGAGAAARAAAPAAPAVLVSDPSSLVNPFIGTTGDGHDFPGADVPYGMLQWSPDTSSRPKGGGYDYGDSAITGFSLTHISGPGCDAAGDVPVLPTVGAVDSSPGSDSTSFSHSGEDASPGYYGVTLGNGVRTELTTTARAGLGRFTFPATTQANLILKVAAGQTPTGATSVSVLSGTELAGSVTSDGFCEATNPFTLYFAISFDRAFTASGAYGSTASGPAGEYVTFDTTANRTVLARVGISYTSIAEARANRDAEIPVTAGFAAVQASARAAWTAQLGRIRIAGGTADQQTVFYTALYHASLHPNVFSDADGSYLGFDNRVHTVPAGRAHYANYSGWDIYRSQAQLTALIDPGVASDMAQSMVDDYEQGGTLPKWAMDNGETYIMVGDPGAIVLADYYAFGARDFDTAAALSAMVRQATTPNDDRPGVGYLDTFGYLPTDSVYGCCHEYATVSTQLEYDSADFAVSAFAGALGDSAEQTRLRNRAQDWRNIFNPSSGYIQPRHSNGRWMDGFLAAPISGGTNTNDFAEGDSLIYTGMIPFNLAGLAAAEGGNTAMAGYLDHVLSGYSGLLSLAGFQANMGNEPSFELPWEYDYIAQPYKTQRDVRQIQDQLWTDSPGALAGNDDLGEMSSWYVWSALGMYPETPGTADLALGSALFAQAVVNPGAANQITINAPSAADGSPYVQGLTYNGAAWNNAYLPENVVAAGATLTYSLGSSANTSWATASTSAPPSYDGTATSFAKEPVGPVRSGIAGKCVDDAGSGTSNGTHIQLYTCNGAGAQNWTVVPDNTLQVFNKCMDVVGGATAPGTKVQLYTCNGTMAQQWTANSAGQLVNTGSGLCLYASTTNDTDQLQIYTCTPGAADETWTLP</sequence>
<feature type="chain" id="PRO_5035235741" evidence="2">
    <location>
        <begin position="37"/>
        <end position="900"/>
    </location>
</feature>
<dbReference type="RefSeq" id="WP_211465550.1">
    <property type="nucleotide sequence ID" value="NZ_JAGSXH010000014.1"/>
</dbReference>
<dbReference type="PANTHER" id="PTHR12143">
    <property type="entry name" value="PEPTIDE N-GLYCANASE PNGASE -RELATED"/>
    <property type="match status" value="1"/>
</dbReference>
<dbReference type="InterPro" id="IPR035992">
    <property type="entry name" value="Ricin_B-like_lectins"/>
</dbReference>
<organism evidence="4 5">
    <name type="scientific">Actinocrinis puniceicyclus</name>
    <dbReference type="NCBI Taxonomy" id="977794"/>
    <lineage>
        <taxon>Bacteria</taxon>
        <taxon>Bacillati</taxon>
        <taxon>Actinomycetota</taxon>
        <taxon>Actinomycetes</taxon>
        <taxon>Catenulisporales</taxon>
        <taxon>Actinospicaceae</taxon>
        <taxon>Actinocrinis</taxon>
    </lineage>
</organism>
<dbReference type="Gene3D" id="2.80.10.50">
    <property type="match status" value="1"/>
</dbReference>
<dbReference type="Gene3D" id="1.20.1050.60">
    <property type="entry name" value="alpha-1,2-mannosidase"/>
    <property type="match status" value="1"/>
</dbReference>